<evidence type="ECO:0000259" key="3">
    <source>
        <dbReference type="PROSITE" id="PS50887"/>
    </source>
</evidence>
<dbReference type="InterPro" id="IPR052155">
    <property type="entry name" value="Biofilm_reg_signaling"/>
</dbReference>
<dbReference type="InterPro" id="IPR000160">
    <property type="entry name" value="GGDEF_dom"/>
</dbReference>
<sequence length="737" mass="81785">MEARRHLKKVIMFLAGTAALLAAVLPPIGYFGLASRYQQGVLTAIAELEAEHVADLVIAAPDDWKFQKIRLDELLERRPGMGKAQLRRITDLEGQVIAEKGDLPQGPSIKGVFLIHDAGVPVARIEIVQSLRPIIFKVFFVFLGCAGIAVFVFRAIQVLPTRAVAAAQRSLAESEQKYRNLFLGIHEAVLLMEFGDDLADATVVEVNPACNHLFFSCFPSLVGLQSVQVFGELHQELMGLFQQVLQNEVTVSVEKELPGLDKVVEISVTPAGKGRLAIIFSDVTEHRAAERQVQQLASFDFLTGLPNRALLNDRLKQAMLACGRHKCKIAVFFLDLDHFKAVNDSLGHAVGDLLLQAVAERLESGIRQSDTIARTGGDEFVIITMGLHDEMNASLVATTILSCLDEPFWISGRELFINGSLGISIYPDDAEDASTLLKNADMAMYAAKEQGRNRYHYYAKQLQERAVERLEIETALRHAVADNLLSLVYQPQLDARTGTVIGLEALLRWNNSDGTPYLSPLQIITIAEKNGLIIPIGEWVFHTACRQLRQWQHEGLATPRLAINLSAVQFEEPGLVQLVQDALQKNDLSPDYIELELTESAIMHRPDDAKQKLLELKKLGVWLALDDFGTGYSSLSYLKLFPIDRIKIDRSFVNEATTNNDDAAIVETVISLANNMRMQVIAEGVETQEHVEFLLARGCHEMQGYYYARPLPADQCGKLLIPGFVTEKWHSALSMSS</sequence>
<feature type="transmembrane region" description="Helical" evidence="1">
    <location>
        <begin position="134"/>
        <end position="153"/>
    </location>
</feature>
<dbReference type="Gene3D" id="3.20.20.450">
    <property type="entry name" value="EAL domain"/>
    <property type="match status" value="1"/>
</dbReference>
<dbReference type="CDD" id="cd01948">
    <property type="entry name" value="EAL"/>
    <property type="match status" value="1"/>
</dbReference>
<gene>
    <name evidence="4" type="ORF">SAMN02745119_00178</name>
</gene>
<evidence type="ECO:0000313" key="4">
    <source>
        <dbReference type="EMBL" id="SJZ35169.1"/>
    </source>
</evidence>
<dbReference type="InterPro" id="IPR001633">
    <property type="entry name" value="EAL_dom"/>
</dbReference>
<dbReference type="OrthoDB" id="9777298at2"/>
<accession>A0A1T4JYH8</accession>
<keyword evidence="1" id="KW-0472">Membrane</keyword>
<name>A0A1T4JYH8_9BACT</name>
<dbReference type="Gene3D" id="3.30.450.20">
    <property type="entry name" value="PAS domain"/>
    <property type="match status" value="1"/>
</dbReference>
<keyword evidence="1" id="KW-1133">Transmembrane helix</keyword>
<dbReference type="EMBL" id="FUWR01000001">
    <property type="protein sequence ID" value="SJZ35169.1"/>
    <property type="molecule type" value="Genomic_DNA"/>
</dbReference>
<feature type="transmembrane region" description="Helical" evidence="1">
    <location>
        <begin position="12"/>
        <end position="33"/>
    </location>
</feature>
<dbReference type="STRING" id="115783.SAMN02745119_00178"/>
<dbReference type="SUPFAM" id="SSF55073">
    <property type="entry name" value="Nucleotide cyclase"/>
    <property type="match status" value="1"/>
</dbReference>
<dbReference type="Gene3D" id="3.30.70.270">
    <property type="match status" value="1"/>
</dbReference>
<dbReference type="PROSITE" id="PS50887">
    <property type="entry name" value="GGDEF"/>
    <property type="match status" value="1"/>
</dbReference>
<protein>
    <submittedName>
        <fullName evidence="4">Diguanylate cyclase/phosphodiesterase</fullName>
    </submittedName>
</protein>
<dbReference type="SUPFAM" id="SSF141868">
    <property type="entry name" value="EAL domain-like"/>
    <property type="match status" value="1"/>
</dbReference>
<dbReference type="AlphaFoldDB" id="A0A1T4JYH8"/>
<dbReference type="SUPFAM" id="SSF55785">
    <property type="entry name" value="PYP-like sensor domain (PAS domain)"/>
    <property type="match status" value="1"/>
</dbReference>
<dbReference type="InterPro" id="IPR029787">
    <property type="entry name" value="Nucleotide_cyclase"/>
</dbReference>
<dbReference type="RefSeq" id="WP_078788492.1">
    <property type="nucleotide sequence ID" value="NZ_FUWR01000001.1"/>
</dbReference>
<dbReference type="FunFam" id="3.30.70.270:FF:000001">
    <property type="entry name" value="Diguanylate cyclase domain protein"/>
    <property type="match status" value="1"/>
</dbReference>
<dbReference type="InterPro" id="IPR035919">
    <property type="entry name" value="EAL_sf"/>
</dbReference>
<dbReference type="PANTHER" id="PTHR44757:SF2">
    <property type="entry name" value="BIOFILM ARCHITECTURE MAINTENANCE PROTEIN MBAA"/>
    <property type="match status" value="1"/>
</dbReference>
<dbReference type="InterPro" id="IPR043128">
    <property type="entry name" value="Rev_trsase/Diguanyl_cyclase"/>
</dbReference>
<dbReference type="CDD" id="cd01949">
    <property type="entry name" value="GGDEF"/>
    <property type="match status" value="1"/>
</dbReference>
<dbReference type="SMART" id="SM00052">
    <property type="entry name" value="EAL"/>
    <property type="match status" value="1"/>
</dbReference>
<dbReference type="Pfam" id="PF00563">
    <property type="entry name" value="EAL"/>
    <property type="match status" value="1"/>
</dbReference>
<evidence type="ECO:0000313" key="5">
    <source>
        <dbReference type="Proteomes" id="UP000190102"/>
    </source>
</evidence>
<dbReference type="InterPro" id="IPR035965">
    <property type="entry name" value="PAS-like_dom_sf"/>
</dbReference>
<dbReference type="NCBIfam" id="TIGR00254">
    <property type="entry name" value="GGDEF"/>
    <property type="match status" value="1"/>
</dbReference>
<dbReference type="SMART" id="SM00267">
    <property type="entry name" value="GGDEF"/>
    <property type="match status" value="1"/>
</dbReference>
<dbReference type="PROSITE" id="PS50883">
    <property type="entry name" value="EAL"/>
    <property type="match status" value="1"/>
</dbReference>
<evidence type="ECO:0000256" key="1">
    <source>
        <dbReference type="SAM" id="Phobius"/>
    </source>
</evidence>
<organism evidence="4 5">
    <name type="scientific">Trichlorobacter thiogenes</name>
    <dbReference type="NCBI Taxonomy" id="115783"/>
    <lineage>
        <taxon>Bacteria</taxon>
        <taxon>Pseudomonadati</taxon>
        <taxon>Thermodesulfobacteriota</taxon>
        <taxon>Desulfuromonadia</taxon>
        <taxon>Geobacterales</taxon>
        <taxon>Geobacteraceae</taxon>
        <taxon>Trichlorobacter</taxon>
    </lineage>
</organism>
<dbReference type="GO" id="GO:0003824">
    <property type="term" value="F:catalytic activity"/>
    <property type="evidence" value="ECO:0007669"/>
    <property type="project" value="UniProtKB-ARBA"/>
</dbReference>
<evidence type="ECO:0000259" key="2">
    <source>
        <dbReference type="PROSITE" id="PS50883"/>
    </source>
</evidence>
<keyword evidence="1" id="KW-0812">Transmembrane</keyword>
<keyword evidence="5" id="KW-1185">Reference proteome</keyword>
<dbReference type="PANTHER" id="PTHR44757">
    <property type="entry name" value="DIGUANYLATE CYCLASE DGCP"/>
    <property type="match status" value="1"/>
</dbReference>
<feature type="domain" description="GGDEF" evidence="3">
    <location>
        <begin position="327"/>
        <end position="460"/>
    </location>
</feature>
<dbReference type="Pfam" id="PF00990">
    <property type="entry name" value="GGDEF"/>
    <property type="match status" value="1"/>
</dbReference>
<feature type="domain" description="EAL" evidence="2">
    <location>
        <begin position="469"/>
        <end position="724"/>
    </location>
</feature>
<dbReference type="Proteomes" id="UP000190102">
    <property type="component" value="Unassembled WGS sequence"/>
</dbReference>
<reference evidence="5" key="1">
    <citation type="submission" date="2017-02" db="EMBL/GenBank/DDBJ databases">
        <authorList>
            <person name="Varghese N."/>
            <person name="Submissions S."/>
        </authorList>
    </citation>
    <scope>NUCLEOTIDE SEQUENCE [LARGE SCALE GENOMIC DNA]</scope>
    <source>
        <strain evidence="5">ATCC BAA-34</strain>
    </source>
</reference>
<proteinExistence type="predicted"/>